<dbReference type="InterPro" id="IPR000212">
    <property type="entry name" value="DNA_helicase_UvrD/REP"/>
</dbReference>
<organism evidence="12 13">
    <name type="scientific">Paraburkholderia dipogonis</name>
    <dbReference type="NCBI Taxonomy" id="1211383"/>
    <lineage>
        <taxon>Bacteria</taxon>
        <taxon>Pseudomonadati</taxon>
        <taxon>Pseudomonadota</taxon>
        <taxon>Betaproteobacteria</taxon>
        <taxon>Burkholderiales</taxon>
        <taxon>Burkholderiaceae</taxon>
        <taxon>Paraburkholderia</taxon>
    </lineage>
</organism>
<evidence type="ECO:0000313" key="12">
    <source>
        <dbReference type="EMBL" id="TFE36998.1"/>
    </source>
</evidence>
<keyword evidence="5" id="KW-0413">Isomerase</keyword>
<dbReference type="GO" id="GO:0005694">
    <property type="term" value="C:chromosome"/>
    <property type="evidence" value="ECO:0007669"/>
    <property type="project" value="InterPro"/>
</dbReference>
<dbReference type="GO" id="GO:0043138">
    <property type="term" value="F:3'-5' DNA helicase activity"/>
    <property type="evidence" value="ECO:0007669"/>
    <property type="project" value="UniProtKB-EC"/>
</dbReference>
<evidence type="ECO:0000256" key="3">
    <source>
        <dbReference type="ARBA" id="ARBA00022806"/>
    </source>
</evidence>
<dbReference type="PANTHER" id="PTHR11070">
    <property type="entry name" value="UVRD / RECB / PCRA DNA HELICASE FAMILY MEMBER"/>
    <property type="match status" value="1"/>
</dbReference>
<reference evidence="12 13" key="1">
    <citation type="submission" date="2019-03" db="EMBL/GenBank/DDBJ databases">
        <title>Complete Genome Sequence of Paraburkholderia dipogonis ICMP 19430T, a Nitrogen-fixing Symbiont of the South African Invasive Legume Dipogon lignosus in New Zealand.</title>
        <authorList>
            <person name="De Meyer S.E."/>
        </authorList>
    </citation>
    <scope>NUCLEOTIDE SEQUENCE [LARGE SCALE GENOMIC DNA]</scope>
    <source>
        <strain evidence="12 13">ICMP 19430</strain>
    </source>
</reference>
<evidence type="ECO:0000256" key="4">
    <source>
        <dbReference type="ARBA" id="ARBA00022840"/>
    </source>
</evidence>
<evidence type="ECO:0000256" key="10">
    <source>
        <dbReference type="SAM" id="MobiDB-lite"/>
    </source>
</evidence>
<comment type="catalytic activity">
    <reaction evidence="8">
        <text>ATP + H2O = ADP + phosphate + H(+)</text>
        <dbReference type="Rhea" id="RHEA:13065"/>
        <dbReference type="ChEBI" id="CHEBI:15377"/>
        <dbReference type="ChEBI" id="CHEBI:15378"/>
        <dbReference type="ChEBI" id="CHEBI:30616"/>
        <dbReference type="ChEBI" id="CHEBI:43474"/>
        <dbReference type="ChEBI" id="CHEBI:456216"/>
        <dbReference type="EC" id="5.6.2.4"/>
    </reaction>
</comment>
<evidence type="ECO:0000256" key="2">
    <source>
        <dbReference type="ARBA" id="ARBA00022801"/>
    </source>
</evidence>
<evidence type="ECO:0000256" key="8">
    <source>
        <dbReference type="ARBA" id="ARBA00048988"/>
    </source>
</evidence>
<dbReference type="InterPro" id="IPR027417">
    <property type="entry name" value="P-loop_NTPase"/>
</dbReference>
<feature type="binding site" evidence="9">
    <location>
        <begin position="145"/>
        <end position="152"/>
    </location>
    <ligand>
        <name>ATP</name>
        <dbReference type="ChEBI" id="CHEBI:30616"/>
    </ligand>
</feature>
<dbReference type="EC" id="5.6.2.4" evidence="7"/>
<dbReference type="CDD" id="cd18807">
    <property type="entry name" value="SF1_C_UvrD"/>
    <property type="match status" value="1"/>
</dbReference>
<dbReference type="EMBL" id="SNVI01000008">
    <property type="protein sequence ID" value="TFE36998.1"/>
    <property type="molecule type" value="Genomic_DNA"/>
</dbReference>
<accession>A0A4Y8MHU7</accession>
<gene>
    <name evidence="12" type="ORF">E2553_46135</name>
</gene>
<dbReference type="GO" id="GO:0000725">
    <property type="term" value="P:recombinational repair"/>
    <property type="evidence" value="ECO:0007669"/>
    <property type="project" value="TreeGrafter"/>
</dbReference>
<comment type="catalytic activity">
    <reaction evidence="6">
        <text>Couples ATP hydrolysis with the unwinding of duplex DNA by translocating in the 3'-5' direction.</text>
        <dbReference type="EC" id="5.6.2.4"/>
    </reaction>
</comment>
<proteinExistence type="predicted"/>
<evidence type="ECO:0000256" key="1">
    <source>
        <dbReference type="ARBA" id="ARBA00022741"/>
    </source>
</evidence>
<dbReference type="GO" id="GO:0006265">
    <property type="term" value="P:DNA topological change"/>
    <property type="evidence" value="ECO:0007669"/>
    <property type="project" value="InterPro"/>
</dbReference>
<dbReference type="SUPFAM" id="SSF52540">
    <property type="entry name" value="P-loop containing nucleoside triphosphate hydrolases"/>
    <property type="match status" value="1"/>
</dbReference>
<dbReference type="Gene3D" id="3.30.65.10">
    <property type="entry name" value="Bacterial Topoisomerase I, domain 1"/>
    <property type="match status" value="2"/>
</dbReference>
<evidence type="ECO:0000256" key="5">
    <source>
        <dbReference type="ARBA" id="ARBA00023235"/>
    </source>
</evidence>
<name>A0A4Y8MHU7_9BURK</name>
<dbReference type="PANTHER" id="PTHR11070:SF63">
    <property type="entry name" value="DNA HELICASE IV"/>
    <property type="match status" value="1"/>
</dbReference>
<keyword evidence="1 9" id="KW-0547">Nucleotide-binding</keyword>
<dbReference type="Gene3D" id="3.40.50.300">
    <property type="entry name" value="P-loop containing nucleotide triphosphate hydrolases"/>
    <property type="match status" value="3"/>
</dbReference>
<keyword evidence="4 9" id="KW-0067">ATP-binding</keyword>
<keyword evidence="3 9" id="KW-0347">Helicase</keyword>
<dbReference type="GO" id="GO:0003916">
    <property type="term" value="F:DNA topoisomerase activity"/>
    <property type="evidence" value="ECO:0007669"/>
    <property type="project" value="InterPro"/>
</dbReference>
<dbReference type="RefSeq" id="WP_134466885.1">
    <property type="nucleotide sequence ID" value="NZ_SNVI01000008.1"/>
</dbReference>
<sequence length="894" mass="100539">MIDWIIGALVVAGGLFGSGKKRSQPSTYSVPRVDADESRRQAEKDWRSGWEHNIDRSRWIPQSAAHRIIEANPLPGSVPFFIDASTRRSAKLRELLAEFATHNQSHLAAQKAKLRHFFDTVEKAPLTDEQAEACICMDDAVLVVAAAGSGKTSTMVAKTGYVLHEGLATPDQILLLAFNRATADEVGERIAEQLRDVPDVDQVRSNTFHAFGMDVIGNATGKRPSLAPWVEPDNAGADIREVSNIIATLSAQDASFKRDWDLFRTIYARDVGRWGQVQEPEHYAQGKRGFLTAKGHVVKSKEERIIADWLFYHGVNYEYEPAYEHDTADEHHRQYFPDFHYPDAGLYHEHFALNEKGEAPKDFKDYLKGVEWKRKIHAAKGTALIETTSHSLKTGAAIFMLERELVSRNVELNFDPKRQSIGLPPVSERDLARSFRVFQQHVKNNGLTHDQLLTALKEQSEDGYAARLRMYLSLYERIAAEWERRVRAGKFIDFEDMLIHAAAHVESGQYKSPYTIILADEFQDSSRARIRLLKALSDSVPAQTHLCVVGDDWQSINRFAGSDITVMTEFEKTFGYSTRLKLNTTFRCPQPLCDVSSEFIQANPVQIAKTVKTTNTLTKTPILAFAFKNKDDIPTNVERQLEEMGRYASQGKLKPLKGKQISIMILGRYRNDRPAALAQWAKRFEDHLKIDYRTVHSSKGLEAEYVFILNVVQGTMGFPSQIQDDPALQLAMPAPDPYPYSEERRLFYVAMTRARKQVRFYTTFGEPSQFLVELAKNGHLKLEPVDGEPLESCPDCGSGVLQLKSGKHRAFYGCSRFPACGYKRNATEQEGGAHRQGMDQSYRIREPVKAGDSCPICGHGVLQRRNGRNGPFLGCSRFPAGCKATSNISSPSDA</sequence>
<dbReference type="Pfam" id="PF00580">
    <property type="entry name" value="UvrD-helicase"/>
    <property type="match status" value="1"/>
</dbReference>
<protein>
    <recommendedName>
        <fullName evidence="7">DNA 3'-5' helicase</fullName>
        <ecNumber evidence="7">5.6.2.4</ecNumber>
    </recommendedName>
</protein>
<keyword evidence="2 9" id="KW-0378">Hydrolase</keyword>
<feature type="region of interest" description="Disordered" evidence="10">
    <location>
        <begin position="19"/>
        <end position="40"/>
    </location>
</feature>
<dbReference type="PROSITE" id="PS51198">
    <property type="entry name" value="UVRD_HELICASE_ATP_BIND"/>
    <property type="match status" value="1"/>
</dbReference>
<dbReference type="GO" id="GO:0005829">
    <property type="term" value="C:cytosol"/>
    <property type="evidence" value="ECO:0007669"/>
    <property type="project" value="TreeGrafter"/>
</dbReference>
<dbReference type="GO" id="GO:0005524">
    <property type="term" value="F:ATP binding"/>
    <property type="evidence" value="ECO:0007669"/>
    <property type="project" value="UniProtKB-UniRule"/>
</dbReference>
<comment type="caution">
    <text evidence="12">The sequence shown here is derived from an EMBL/GenBank/DDBJ whole genome shotgun (WGS) entry which is preliminary data.</text>
</comment>
<evidence type="ECO:0000256" key="6">
    <source>
        <dbReference type="ARBA" id="ARBA00034617"/>
    </source>
</evidence>
<dbReference type="GO" id="GO:0016887">
    <property type="term" value="F:ATP hydrolysis activity"/>
    <property type="evidence" value="ECO:0007669"/>
    <property type="project" value="RHEA"/>
</dbReference>
<dbReference type="SUPFAM" id="SSF57783">
    <property type="entry name" value="Zinc beta-ribbon"/>
    <property type="match status" value="2"/>
</dbReference>
<dbReference type="Gene3D" id="3.40.91.30">
    <property type="match status" value="1"/>
</dbReference>
<dbReference type="Pfam" id="PF13361">
    <property type="entry name" value="UvrD_C"/>
    <property type="match status" value="1"/>
</dbReference>
<dbReference type="InterPro" id="IPR014017">
    <property type="entry name" value="DNA_helicase_UvrD-like_C"/>
</dbReference>
<dbReference type="Pfam" id="PF01396">
    <property type="entry name" value="Zn_ribbon_Top1"/>
    <property type="match status" value="2"/>
</dbReference>
<dbReference type="AlphaFoldDB" id="A0A4Y8MHU7"/>
<evidence type="ECO:0000313" key="13">
    <source>
        <dbReference type="Proteomes" id="UP000297385"/>
    </source>
</evidence>
<evidence type="ECO:0000259" key="11">
    <source>
        <dbReference type="PROSITE" id="PS51198"/>
    </source>
</evidence>
<feature type="domain" description="UvrD-like helicase ATP-binding" evidence="11">
    <location>
        <begin position="124"/>
        <end position="589"/>
    </location>
</feature>
<dbReference type="InterPro" id="IPR014016">
    <property type="entry name" value="UvrD-like_ATP-bd"/>
</dbReference>
<evidence type="ECO:0000256" key="9">
    <source>
        <dbReference type="PROSITE-ProRule" id="PRU00560"/>
    </source>
</evidence>
<evidence type="ECO:0000256" key="7">
    <source>
        <dbReference type="ARBA" id="ARBA00034808"/>
    </source>
</evidence>
<dbReference type="GO" id="GO:0003677">
    <property type="term" value="F:DNA binding"/>
    <property type="evidence" value="ECO:0007669"/>
    <property type="project" value="InterPro"/>
</dbReference>
<dbReference type="InterPro" id="IPR013498">
    <property type="entry name" value="Topo_IA_Znf"/>
</dbReference>
<dbReference type="Proteomes" id="UP000297385">
    <property type="component" value="Unassembled WGS sequence"/>
</dbReference>